<keyword evidence="1" id="KW-0812">Transmembrane</keyword>
<keyword evidence="1" id="KW-0472">Membrane</keyword>
<evidence type="ECO:0000313" key="2">
    <source>
        <dbReference type="EMBL" id="CAB4138537.1"/>
    </source>
</evidence>
<organism evidence="2">
    <name type="scientific">uncultured Caudovirales phage</name>
    <dbReference type="NCBI Taxonomy" id="2100421"/>
    <lineage>
        <taxon>Viruses</taxon>
        <taxon>Duplodnaviria</taxon>
        <taxon>Heunggongvirae</taxon>
        <taxon>Uroviricota</taxon>
        <taxon>Caudoviricetes</taxon>
        <taxon>Peduoviridae</taxon>
        <taxon>Maltschvirus</taxon>
        <taxon>Maltschvirus maltsch</taxon>
    </lineage>
</organism>
<protein>
    <submittedName>
        <fullName evidence="2">Uncharacterized protein</fullName>
    </submittedName>
</protein>
<gene>
    <name evidence="2" type="ORF">UFOVP331_97</name>
</gene>
<keyword evidence="1" id="KW-1133">Transmembrane helix</keyword>
<name>A0A6J5LZP4_9CAUD</name>
<evidence type="ECO:0000256" key="1">
    <source>
        <dbReference type="SAM" id="Phobius"/>
    </source>
</evidence>
<dbReference type="EMBL" id="LR796345">
    <property type="protein sequence ID" value="CAB4138537.1"/>
    <property type="molecule type" value="Genomic_DNA"/>
</dbReference>
<accession>A0A6J5LZP4</accession>
<feature type="transmembrane region" description="Helical" evidence="1">
    <location>
        <begin position="7"/>
        <end position="26"/>
    </location>
</feature>
<proteinExistence type="predicted"/>
<reference evidence="2" key="1">
    <citation type="submission" date="2020-04" db="EMBL/GenBank/DDBJ databases">
        <authorList>
            <person name="Chiriac C."/>
            <person name="Salcher M."/>
            <person name="Ghai R."/>
            <person name="Kavagutti S V."/>
        </authorList>
    </citation>
    <scope>NUCLEOTIDE SEQUENCE</scope>
</reference>
<sequence length="59" mass="6872">MKEILKEIIGFTIFTGFCVYGIYLISYNTTITSNKLLTPTMELKIKDNKVDTLYVYKLK</sequence>